<gene>
    <name evidence="7" type="ORF">GRI68_04025</name>
</gene>
<reference evidence="7 8" key="1">
    <citation type="submission" date="2019-12" db="EMBL/GenBank/DDBJ databases">
        <title>Genomic-based taxomic classification of the family Erythrobacteraceae.</title>
        <authorList>
            <person name="Xu L."/>
        </authorList>
    </citation>
    <scope>NUCLEOTIDE SEQUENCE [LARGE SCALE GENOMIC DNA]</scope>
    <source>
        <strain evidence="7 8">LMG 29519</strain>
    </source>
</reference>
<feature type="domain" description="GGDEF" evidence="6">
    <location>
        <begin position="485"/>
        <end position="617"/>
    </location>
</feature>
<dbReference type="NCBIfam" id="TIGR00254">
    <property type="entry name" value="GGDEF"/>
    <property type="match status" value="1"/>
</dbReference>
<dbReference type="FunFam" id="3.30.70.270:FF:000001">
    <property type="entry name" value="Diguanylate cyclase domain protein"/>
    <property type="match status" value="1"/>
</dbReference>
<evidence type="ECO:0000259" key="6">
    <source>
        <dbReference type="PROSITE" id="PS50887"/>
    </source>
</evidence>
<organism evidence="7 8">
    <name type="scientific">Alteriqipengyuania halimionae</name>
    <dbReference type="NCBI Taxonomy" id="1926630"/>
    <lineage>
        <taxon>Bacteria</taxon>
        <taxon>Pseudomonadati</taxon>
        <taxon>Pseudomonadota</taxon>
        <taxon>Alphaproteobacteria</taxon>
        <taxon>Sphingomonadales</taxon>
        <taxon>Erythrobacteraceae</taxon>
        <taxon>Alteriqipengyuania</taxon>
    </lineage>
</organism>
<comment type="caution">
    <text evidence="7">The sequence shown here is derived from an EMBL/GenBank/DDBJ whole genome shotgun (WGS) entry which is preliminary data.</text>
</comment>
<dbReference type="PROSITE" id="PS50887">
    <property type="entry name" value="GGDEF"/>
    <property type="match status" value="1"/>
</dbReference>
<evidence type="ECO:0000256" key="1">
    <source>
        <dbReference type="ARBA" id="ARBA00012528"/>
    </source>
</evidence>
<dbReference type="SMART" id="SM00267">
    <property type="entry name" value="GGDEF"/>
    <property type="match status" value="1"/>
</dbReference>
<dbReference type="PANTHER" id="PTHR45138:SF9">
    <property type="entry name" value="DIGUANYLATE CYCLASE DGCM-RELATED"/>
    <property type="match status" value="1"/>
</dbReference>
<evidence type="ECO:0000256" key="4">
    <source>
        <dbReference type="SAM" id="Phobius"/>
    </source>
</evidence>
<dbReference type="RefSeq" id="WP_160616043.1">
    <property type="nucleotide sequence ID" value="NZ_WTYR01000001.1"/>
</dbReference>
<evidence type="ECO:0000313" key="7">
    <source>
        <dbReference type="EMBL" id="MXP09342.1"/>
    </source>
</evidence>
<dbReference type="Gene3D" id="1.25.40.10">
    <property type="entry name" value="Tetratricopeptide repeat domain"/>
    <property type="match status" value="1"/>
</dbReference>
<feature type="chain" id="PRO_5026136351" description="diguanylate cyclase" evidence="5">
    <location>
        <begin position="32"/>
        <end position="650"/>
    </location>
</feature>
<dbReference type="InterPro" id="IPR029787">
    <property type="entry name" value="Nucleotide_cyclase"/>
</dbReference>
<evidence type="ECO:0000256" key="3">
    <source>
        <dbReference type="SAM" id="MobiDB-lite"/>
    </source>
</evidence>
<dbReference type="InterPro" id="IPR043128">
    <property type="entry name" value="Rev_trsase/Diguanyl_cyclase"/>
</dbReference>
<proteinExistence type="predicted"/>
<accession>A0A6I4U4G0</accession>
<name>A0A6I4U4G0_9SPHN</name>
<dbReference type="SUPFAM" id="SSF48452">
    <property type="entry name" value="TPR-like"/>
    <property type="match status" value="1"/>
</dbReference>
<feature type="transmembrane region" description="Helical" evidence="4">
    <location>
        <begin position="422"/>
        <end position="445"/>
    </location>
</feature>
<keyword evidence="8" id="KW-1185">Reference proteome</keyword>
<dbReference type="PANTHER" id="PTHR45138">
    <property type="entry name" value="REGULATORY COMPONENTS OF SENSORY TRANSDUCTION SYSTEM"/>
    <property type="match status" value="1"/>
</dbReference>
<comment type="catalytic activity">
    <reaction evidence="2">
        <text>2 GTP = 3',3'-c-di-GMP + 2 diphosphate</text>
        <dbReference type="Rhea" id="RHEA:24898"/>
        <dbReference type="ChEBI" id="CHEBI:33019"/>
        <dbReference type="ChEBI" id="CHEBI:37565"/>
        <dbReference type="ChEBI" id="CHEBI:58805"/>
        <dbReference type="EC" id="2.7.7.65"/>
    </reaction>
</comment>
<dbReference type="Proteomes" id="UP000429229">
    <property type="component" value="Unassembled WGS sequence"/>
</dbReference>
<keyword evidence="5" id="KW-0732">Signal</keyword>
<evidence type="ECO:0000256" key="2">
    <source>
        <dbReference type="ARBA" id="ARBA00034247"/>
    </source>
</evidence>
<dbReference type="CDD" id="cd01949">
    <property type="entry name" value="GGDEF"/>
    <property type="match status" value="1"/>
</dbReference>
<dbReference type="Pfam" id="PF00990">
    <property type="entry name" value="GGDEF"/>
    <property type="match status" value="1"/>
</dbReference>
<dbReference type="SUPFAM" id="SSF55073">
    <property type="entry name" value="Nucleotide cyclase"/>
    <property type="match status" value="1"/>
</dbReference>
<evidence type="ECO:0000313" key="8">
    <source>
        <dbReference type="Proteomes" id="UP000429229"/>
    </source>
</evidence>
<sequence length="650" mass="71512">MRIERSFRGWKPVLSSLVASLALLAPDAAFARCVGVDDPVVQQAELEIGRNPAAAIASIDRAISRTDPNDRRRLANLHLAQTIAYSMDGQLDSKIFDEAERLAAEFPASDPINLFMRIPQADRLEDKADRVEARQAILHDVESLPANAGTRACLGLDLAVSYSDDNNLRRAFDLTSRAYRNTDGDTFPRAHAEAASILAYLVSIGRDFEYALRLHSESLDFYVSNELYDLAANEHVVRGYTELEADNIRDALADFEASVEQAKSYGNSYAVAYAEQGLCLAALEGGMIARARPACIASYSVLDQANEPMAYRAGVAKGMLLLAEGRASEALKAIERVFERKYKPLGYEDQIEAYATRAKALAALGRSDEAYRDMVRAAELTSDDHKIAQASATGVAQARFQTRQLKSELAQEQRSSQESRRLALAVVIGSATGLVLLGMLVFTLLRHRSEFRKLAMLDPLTNLANRRATLHEADEILSGPATIRPRATTALLDIDRFKRCNDRFGHDAGDQILREFARVVKRCVRPDDIVGRWGGEEFLVIFPALCAEKAEQVIERIRREAEVQPFELAPDLTLRFSAGIAEIEEAGDDMRECIRLADRRLYQAKAMGRHRTCSRGPGIDPLASIGEQSGNGKPGGSPDHSSEASRSPSA</sequence>
<keyword evidence="4" id="KW-0812">Transmembrane</keyword>
<dbReference type="GO" id="GO:0052621">
    <property type="term" value="F:diguanylate cyclase activity"/>
    <property type="evidence" value="ECO:0007669"/>
    <property type="project" value="UniProtKB-EC"/>
</dbReference>
<protein>
    <recommendedName>
        <fullName evidence="1">diguanylate cyclase</fullName>
        <ecNumber evidence="1">2.7.7.65</ecNumber>
    </recommendedName>
</protein>
<dbReference type="AlphaFoldDB" id="A0A6I4U4G0"/>
<feature type="region of interest" description="Disordered" evidence="3">
    <location>
        <begin position="610"/>
        <end position="650"/>
    </location>
</feature>
<keyword evidence="4" id="KW-0472">Membrane</keyword>
<dbReference type="InterPro" id="IPR050469">
    <property type="entry name" value="Diguanylate_Cyclase"/>
</dbReference>
<feature type="signal peptide" evidence="5">
    <location>
        <begin position="1"/>
        <end position="31"/>
    </location>
</feature>
<dbReference type="EMBL" id="WTYR01000001">
    <property type="protein sequence ID" value="MXP09342.1"/>
    <property type="molecule type" value="Genomic_DNA"/>
</dbReference>
<dbReference type="OrthoDB" id="9812260at2"/>
<dbReference type="Gene3D" id="3.30.70.270">
    <property type="match status" value="1"/>
</dbReference>
<keyword evidence="4" id="KW-1133">Transmembrane helix</keyword>
<dbReference type="InterPro" id="IPR000160">
    <property type="entry name" value="GGDEF_dom"/>
</dbReference>
<dbReference type="EC" id="2.7.7.65" evidence="1"/>
<dbReference type="InterPro" id="IPR011990">
    <property type="entry name" value="TPR-like_helical_dom_sf"/>
</dbReference>
<evidence type="ECO:0000256" key="5">
    <source>
        <dbReference type="SAM" id="SignalP"/>
    </source>
</evidence>